<dbReference type="InterPro" id="IPR029068">
    <property type="entry name" value="Glyas_Bleomycin-R_OHBP_Dase"/>
</dbReference>
<dbReference type="KEGG" id="ssin:G7078_02270"/>
<evidence type="ECO:0000313" key="3">
    <source>
        <dbReference type="Proteomes" id="UP000502502"/>
    </source>
</evidence>
<organism evidence="2 3">
    <name type="scientific">Sphingomonas sinipercae</name>
    <dbReference type="NCBI Taxonomy" id="2714944"/>
    <lineage>
        <taxon>Bacteria</taxon>
        <taxon>Pseudomonadati</taxon>
        <taxon>Pseudomonadota</taxon>
        <taxon>Alphaproteobacteria</taxon>
        <taxon>Sphingomonadales</taxon>
        <taxon>Sphingomonadaceae</taxon>
        <taxon>Sphingomonas</taxon>
    </lineage>
</organism>
<reference evidence="2 3" key="1">
    <citation type="submission" date="2020-03" db="EMBL/GenBank/DDBJ databases">
        <title>Sphingomonas sp. nov., isolated from fish.</title>
        <authorList>
            <person name="Hyun D.-W."/>
            <person name="Bae J.-W."/>
        </authorList>
    </citation>
    <scope>NUCLEOTIDE SEQUENCE [LARGE SCALE GENOMIC DNA]</scope>
    <source>
        <strain evidence="2 3">HDW15C</strain>
    </source>
</reference>
<evidence type="ECO:0000259" key="1">
    <source>
        <dbReference type="PROSITE" id="PS51819"/>
    </source>
</evidence>
<name>A0A6G7ZLC4_9SPHN</name>
<gene>
    <name evidence="2" type="ORF">G7078_02270</name>
</gene>
<dbReference type="RefSeq" id="WP_166092561.1">
    <property type="nucleotide sequence ID" value="NZ_CP049871.1"/>
</dbReference>
<dbReference type="PANTHER" id="PTHR36503:SF2">
    <property type="entry name" value="BLR2408 PROTEIN"/>
    <property type="match status" value="1"/>
</dbReference>
<dbReference type="Pfam" id="PF00903">
    <property type="entry name" value="Glyoxalase"/>
    <property type="match status" value="1"/>
</dbReference>
<proteinExistence type="predicted"/>
<dbReference type="PANTHER" id="PTHR36503">
    <property type="entry name" value="BLR2520 PROTEIN"/>
    <property type="match status" value="1"/>
</dbReference>
<dbReference type="Proteomes" id="UP000502502">
    <property type="component" value="Chromosome"/>
</dbReference>
<dbReference type="InterPro" id="IPR037523">
    <property type="entry name" value="VOC_core"/>
</dbReference>
<dbReference type="InterPro" id="IPR004360">
    <property type="entry name" value="Glyas_Fos-R_dOase_dom"/>
</dbReference>
<dbReference type="PROSITE" id="PS51819">
    <property type="entry name" value="VOC"/>
    <property type="match status" value="1"/>
</dbReference>
<dbReference type="AlphaFoldDB" id="A0A6G7ZLC4"/>
<dbReference type="GO" id="GO:0016829">
    <property type="term" value="F:lyase activity"/>
    <property type="evidence" value="ECO:0007669"/>
    <property type="project" value="UniProtKB-KW"/>
</dbReference>
<protein>
    <submittedName>
        <fullName evidence="2">Lactoylglutathione lyase</fullName>
    </submittedName>
</protein>
<dbReference type="SUPFAM" id="SSF54593">
    <property type="entry name" value="Glyoxalase/Bleomycin resistance protein/Dihydroxybiphenyl dioxygenase"/>
    <property type="match status" value="1"/>
</dbReference>
<accession>A0A6G7ZLC4</accession>
<dbReference type="EMBL" id="CP049871">
    <property type="protein sequence ID" value="QIL01725.1"/>
    <property type="molecule type" value="Genomic_DNA"/>
</dbReference>
<dbReference type="Gene3D" id="3.10.180.10">
    <property type="entry name" value="2,3-Dihydroxybiphenyl 1,2-Dioxygenase, domain 1"/>
    <property type="match status" value="1"/>
</dbReference>
<sequence length="146" mass="16125">MARMIFVNLPVQDLDRSIRFYEAIGARKEPKFSNDVAAMMVLSDAIHVMLLTHPFYSSFTSKQIADAHATSQVLLCLSAESREQVDEIVAAAGDSGGKIDQGLKQDQNAMMYGRDFEDPDGHGWEVMWMDPAFAEAGAHDCEPVEA</sequence>
<keyword evidence="3" id="KW-1185">Reference proteome</keyword>
<keyword evidence="2" id="KW-0456">Lyase</keyword>
<evidence type="ECO:0000313" key="2">
    <source>
        <dbReference type="EMBL" id="QIL01725.1"/>
    </source>
</evidence>
<feature type="domain" description="VOC" evidence="1">
    <location>
        <begin position="3"/>
        <end position="129"/>
    </location>
</feature>